<evidence type="ECO:0000313" key="2">
    <source>
        <dbReference type="EMBL" id="MCH5598073.1"/>
    </source>
</evidence>
<keyword evidence="3" id="KW-1185">Reference proteome</keyword>
<dbReference type="EMBL" id="JAKWBL010000001">
    <property type="protein sequence ID" value="MCH5598073.1"/>
    <property type="molecule type" value="Genomic_DNA"/>
</dbReference>
<dbReference type="RefSeq" id="WP_240827422.1">
    <property type="nucleotide sequence ID" value="NZ_JAKWBL010000001.1"/>
</dbReference>
<name>A0ABS9SI64_9BACT</name>
<dbReference type="SUPFAM" id="SSF52317">
    <property type="entry name" value="Class I glutamine amidotransferase-like"/>
    <property type="match status" value="1"/>
</dbReference>
<protein>
    <submittedName>
        <fullName evidence="2">ThuA domain-containing protein</fullName>
    </submittedName>
</protein>
<gene>
    <name evidence="2" type="ORF">MKP09_09210</name>
</gene>
<dbReference type="Proteomes" id="UP001202248">
    <property type="component" value="Unassembled WGS sequence"/>
</dbReference>
<comment type="caution">
    <text evidence="2">The sequence shown here is derived from an EMBL/GenBank/DDBJ whole genome shotgun (WGS) entry which is preliminary data.</text>
</comment>
<evidence type="ECO:0000313" key="3">
    <source>
        <dbReference type="Proteomes" id="UP001202248"/>
    </source>
</evidence>
<proteinExistence type="predicted"/>
<evidence type="ECO:0000259" key="1">
    <source>
        <dbReference type="Pfam" id="PF06283"/>
    </source>
</evidence>
<dbReference type="Pfam" id="PF06283">
    <property type="entry name" value="ThuA"/>
    <property type="match status" value="1"/>
</dbReference>
<organism evidence="2 3">
    <name type="scientific">Niabella ginsengisoli</name>
    <dbReference type="NCBI Taxonomy" id="522298"/>
    <lineage>
        <taxon>Bacteria</taxon>
        <taxon>Pseudomonadati</taxon>
        <taxon>Bacteroidota</taxon>
        <taxon>Chitinophagia</taxon>
        <taxon>Chitinophagales</taxon>
        <taxon>Chitinophagaceae</taxon>
        <taxon>Niabella</taxon>
    </lineage>
</organism>
<reference evidence="2 3" key="1">
    <citation type="submission" date="2022-02" db="EMBL/GenBank/DDBJ databases">
        <authorList>
            <person name="Min J."/>
        </authorList>
    </citation>
    <scope>NUCLEOTIDE SEQUENCE [LARGE SCALE GENOMIC DNA]</scope>
    <source>
        <strain evidence="2 3">GR10-1</strain>
    </source>
</reference>
<dbReference type="PANTHER" id="PTHR40469">
    <property type="entry name" value="SECRETED GLYCOSYL HYDROLASE"/>
    <property type="match status" value="1"/>
</dbReference>
<dbReference type="InterPro" id="IPR029010">
    <property type="entry name" value="ThuA-like"/>
</dbReference>
<dbReference type="PANTHER" id="PTHR40469:SF2">
    <property type="entry name" value="GALACTOSE-BINDING DOMAIN-LIKE SUPERFAMILY PROTEIN"/>
    <property type="match status" value="1"/>
</dbReference>
<dbReference type="InterPro" id="IPR029062">
    <property type="entry name" value="Class_I_gatase-like"/>
</dbReference>
<feature type="domain" description="ThuA-like" evidence="1">
    <location>
        <begin position="2"/>
        <end position="221"/>
    </location>
</feature>
<dbReference type="Gene3D" id="3.40.50.880">
    <property type="match status" value="1"/>
</dbReference>
<accession>A0ABS9SI64</accession>
<sequence>MVYKKNGKGFIHDNVPYAAQAIIDLGKKHGFKVDTSSNPSMMTENNLKQYRMLIFTSTNNDVFDTDAQRLAFRRYIEAGGGFVGVHSVTGTERNWEWFKMLLGGTFLWHAKGQNFTIKVIDPKHPSMKNVPAVWERHDECYFAKEIYPGTRTIMVNDFSTLDTSQIKTINKNAGFLHKYVPSAWFHDFDGGTTWCTTLGHSKESYSDPTYLKLIMGGIEYVANTAKKIDFSKAYAKTFNEPVRY</sequence>